<proteinExistence type="predicted"/>
<evidence type="ECO:0000256" key="1">
    <source>
        <dbReference type="ARBA" id="ARBA00022801"/>
    </source>
</evidence>
<evidence type="ECO:0000259" key="2">
    <source>
        <dbReference type="Pfam" id="PF00326"/>
    </source>
</evidence>
<dbReference type="Gene3D" id="3.40.50.1820">
    <property type="entry name" value="alpha/beta hydrolase"/>
    <property type="match status" value="1"/>
</dbReference>
<sequence length="394" mass="43649">MGTKDVNLPNQSVPWDLEALYQAGPVYSAPEFDEDEIKAIYYEGLPYQGNSTRVFAYYGIPESSSEVKVPGIVLVHGGGGTAFKEWVRIWMDKGYAAIAMDLEGHIGTVKNSEGMRPGHAWSGPARQGEFKDYELPVEDQWMYHAAADVIQAHSLLRALDQVDAERIGVHGISWGGIVTSLVAGVDDRFAFAIPVYGCGYLYEAGNQYGKSFADMPPEDRQRTKHLWDPSSYFQRISMPMLWVNGSHDPHFPLQLFSKSYLAAQQGVSPTNLSIQFGLRHSHSAAWQPQEIYQFADHITKAGPSLPQLSLPERSGLNVKVVFSSDAPIVKAVCCYAADIADWFKVEWSFKDAQLELAANEIHATLADTAAAYFIQVTDERGNVVSTPIQILTHM</sequence>
<dbReference type="RefSeq" id="WP_079418593.1">
    <property type="nucleotide sequence ID" value="NZ_MBTG01000041.1"/>
</dbReference>
<organism evidence="3 4">
    <name type="scientific">Paenibacillus ferrarius</name>
    <dbReference type="NCBI Taxonomy" id="1469647"/>
    <lineage>
        <taxon>Bacteria</taxon>
        <taxon>Bacillati</taxon>
        <taxon>Bacillota</taxon>
        <taxon>Bacilli</taxon>
        <taxon>Bacillales</taxon>
        <taxon>Paenibacillaceae</taxon>
        <taxon>Paenibacillus</taxon>
    </lineage>
</organism>
<keyword evidence="4" id="KW-1185">Reference proteome</keyword>
<dbReference type="STRING" id="1469647.BC351_37705"/>
<dbReference type="AlphaFoldDB" id="A0A1V4HB04"/>
<evidence type="ECO:0000313" key="3">
    <source>
        <dbReference type="EMBL" id="OPH49051.1"/>
    </source>
</evidence>
<reference evidence="4" key="1">
    <citation type="submission" date="2016-07" db="EMBL/GenBank/DDBJ databases">
        <authorList>
            <person name="Florea S."/>
            <person name="Webb J.S."/>
            <person name="Jaromczyk J."/>
            <person name="Schardl C.L."/>
        </authorList>
    </citation>
    <scope>NUCLEOTIDE SEQUENCE [LARGE SCALE GENOMIC DNA]</scope>
    <source>
        <strain evidence="4">CY1</strain>
    </source>
</reference>
<dbReference type="InterPro" id="IPR001375">
    <property type="entry name" value="Peptidase_S9_cat"/>
</dbReference>
<dbReference type="Proteomes" id="UP000190626">
    <property type="component" value="Unassembled WGS sequence"/>
</dbReference>
<accession>A0A1V4HB04</accession>
<dbReference type="InterPro" id="IPR002471">
    <property type="entry name" value="Pept_S9_AS"/>
</dbReference>
<dbReference type="SUPFAM" id="SSF53474">
    <property type="entry name" value="alpha/beta-Hydrolases"/>
    <property type="match status" value="1"/>
</dbReference>
<dbReference type="PANTHER" id="PTHR22946:SF0">
    <property type="entry name" value="DIENELACTONE HYDROLASE DOMAIN-CONTAINING PROTEIN"/>
    <property type="match status" value="1"/>
</dbReference>
<keyword evidence="1" id="KW-0378">Hydrolase</keyword>
<evidence type="ECO:0000313" key="4">
    <source>
        <dbReference type="Proteomes" id="UP000190626"/>
    </source>
</evidence>
<dbReference type="InterPro" id="IPR029058">
    <property type="entry name" value="AB_hydrolase_fold"/>
</dbReference>
<feature type="domain" description="Peptidase S9 prolyl oligopeptidase catalytic" evidence="2">
    <location>
        <begin position="132"/>
        <end position="283"/>
    </location>
</feature>
<dbReference type="GO" id="GO:0004252">
    <property type="term" value="F:serine-type endopeptidase activity"/>
    <property type="evidence" value="ECO:0007669"/>
    <property type="project" value="InterPro"/>
</dbReference>
<name>A0A1V4HB04_9BACL</name>
<dbReference type="InterPro" id="IPR050261">
    <property type="entry name" value="FrsA_esterase"/>
</dbReference>
<dbReference type="EMBL" id="MBTG01000041">
    <property type="protein sequence ID" value="OPH49051.1"/>
    <property type="molecule type" value="Genomic_DNA"/>
</dbReference>
<gene>
    <name evidence="3" type="ORF">BC351_37705</name>
</gene>
<dbReference type="PROSITE" id="PS00708">
    <property type="entry name" value="PRO_ENDOPEP_SER"/>
    <property type="match status" value="1"/>
</dbReference>
<dbReference type="PANTHER" id="PTHR22946">
    <property type="entry name" value="DIENELACTONE HYDROLASE DOMAIN-CONTAINING PROTEIN-RELATED"/>
    <property type="match status" value="1"/>
</dbReference>
<comment type="caution">
    <text evidence="3">The sequence shown here is derived from an EMBL/GenBank/DDBJ whole genome shotgun (WGS) entry which is preliminary data.</text>
</comment>
<dbReference type="Pfam" id="PF00326">
    <property type="entry name" value="Peptidase_S9"/>
    <property type="match status" value="1"/>
</dbReference>
<dbReference type="GO" id="GO:0006508">
    <property type="term" value="P:proteolysis"/>
    <property type="evidence" value="ECO:0007669"/>
    <property type="project" value="InterPro"/>
</dbReference>
<protein>
    <recommendedName>
        <fullName evidence="2">Peptidase S9 prolyl oligopeptidase catalytic domain-containing protein</fullName>
    </recommendedName>
</protein>
<dbReference type="OrthoDB" id="9765647at2"/>